<accession>A0A7G5XMC7</accession>
<dbReference type="EMBL" id="CP060007">
    <property type="protein sequence ID" value="QNA46630.1"/>
    <property type="molecule type" value="Genomic_DNA"/>
</dbReference>
<sequence>MKHITILVPDGQTSLSSVACIVGSYEMFTRANGYWSQTEAGKKNGTKELYKIELAGVSKKAEFDNGLLTVTTHVHISNISKTNLIIIPSLVRDYETAVKGNKLLIEWIEQQYKAGAEIASMCTGTFMLASAGLLDGKNCSTHWSAADTFRTLFPNVNLLADQLITDEHGIYTNGGAYSFLNLLLYLVEKYYDRQTAIFCSKIFQIEMDRQSQSAFTIFTGQKSHGDEMVKEAQAYIENNLQEKISVEQLSSIFSVGRRNFDRRFIKATGNTPVEYSQRVKIESAKKAFETSRKTINEVMYEVGYNDVKAFREVFRKITGMSPLEYRNRYNKEAVV</sequence>
<dbReference type="InterPro" id="IPR002818">
    <property type="entry name" value="DJ-1/PfpI"/>
</dbReference>
<dbReference type="Pfam" id="PF12833">
    <property type="entry name" value="HTH_18"/>
    <property type="match status" value="1"/>
</dbReference>
<reference evidence="5" key="1">
    <citation type="submission" date="2020-08" db="EMBL/GenBank/DDBJ databases">
        <title>Lacibacter sp. S13-6-6 genome sequencing.</title>
        <authorList>
            <person name="Jin L."/>
        </authorList>
    </citation>
    <scope>NUCLEOTIDE SEQUENCE [LARGE SCALE GENOMIC DNA]</scope>
    <source>
        <strain evidence="5">S13-6-6</strain>
    </source>
</reference>
<dbReference type="SMART" id="SM00342">
    <property type="entry name" value="HTH_ARAC"/>
    <property type="match status" value="1"/>
</dbReference>
<dbReference type="PROSITE" id="PS01124">
    <property type="entry name" value="HTH_ARAC_FAMILY_2"/>
    <property type="match status" value="1"/>
</dbReference>
<keyword evidence="2" id="KW-0804">Transcription</keyword>
<dbReference type="SUPFAM" id="SSF52317">
    <property type="entry name" value="Class I glutamine amidotransferase-like"/>
    <property type="match status" value="1"/>
</dbReference>
<dbReference type="GO" id="GO:0003700">
    <property type="term" value="F:DNA-binding transcription factor activity"/>
    <property type="evidence" value="ECO:0007669"/>
    <property type="project" value="InterPro"/>
</dbReference>
<keyword evidence="5" id="KW-1185">Reference proteome</keyword>
<organism evidence="4 5">
    <name type="scientific">Lacibacter sediminis</name>
    <dbReference type="NCBI Taxonomy" id="2760713"/>
    <lineage>
        <taxon>Bacteria</taxon>
        <taxon>Pseudomonadati</taxon>
        <taxon>Bacteroidota</taxon>
        <taxon>Chitinophagia</taxon>
        <taxon>Chitinophagales</taxon>
        <taxon>Chitinophagaceae</taxon>
        <taxon>Lacibacter</taxon>
    </lineage>
</organism>
<dbReference type="RefSeq" id="WP_182806522.1">
    <property type="nucleotide sequence ID" value="NZ_CP060007.1"/>
</dbReference>
<dbReference type="AlphaFoldDB" id="A0A7G5XMC7"/>
<dbReference type="GO" id="GO:0043565">
    <property type="term" value="F:sequence-specific DNA binding"/>
    <property type="evidence" value="ECO:0007669"/>
    <property type="project" value="InterPro"/>
</dbReference>
<dbReference type="Pfam" id="PF01965">
    <property type="entry name" value="DJ-1_PfpI"/>
    <property type="match status" value="1"/>
</dbReference>
<gene>
    <name evidence="4" type="ORF">H4075_10800</name>
</gene>
<dbReference type="Gene3D" id="1.10.10.60">
    <property type="entry name" value="Homeodomain-like"/>
    <property type="match status" value="2"/>
</dbReference>
<keyword evidence="1" id="KW-0805">Transcription regulation</keyword>
<dbReference type="Proteomes" id="UP000515344">
    <property type="component" value="Chromosome"/>
</dbReference>
<dbReference type="InterPro" id="IPR009057">
    <property type="entry name" value="Homeodomain-like_sf"/>
</dbReference>
<evidence type="ECO:0000256" key="2">
    <source>
        <dbReference type="ARBA" id="ARBA00023163"/>
    </source>
</evidence>
<dbReference type="InterPro" id="IPR018060">
    <property type="entry name" value="HTH_AraC"/>
</dbReference>
<evidence type="ECO:0000313" key="5">
    <source>
        <dbReference type="Proteomes" id="UP000515344"/>
    </source>
</evidence>
<feature type="domain" description="HTH araC/xylS-type" evidence="3">
    <location>
        <begin position="230"/>
        <end position="328"/>
    </location>
</feature>
<dbReference type="Gene3D" id="3.40.50.880">
    <property type="match status" value="1"/>
</dbReference>
<evidence type="ECO:0000256" key="1">
    <source>
        <dbReference type="ARBA" id="ARBA00023015"/>
    </source>
</evidence>
<proteinExistence type="predicted"/>
<name>A0A7G5XMC7_9BACT</name>
<dbReference type="PANTHER" id="PTHR43130">
    <property type="entry name" value="ARAC-FAMILY TRANSCRIPTIONAL REGULATOR"/>
    <property type="match status" value="1"/>
</dbReference>
<dbReference type="PANTHER" id="PTHR43130:SF11">
    <property type="entry name" value="TRANSCRIPTIONAL REGULATORY PROTEIN"/>
    <property type="match status" value="1"/>
</dbReference>
<dbReference type="InterPro" id="IPR029062">
    <property type="entry name" value="Class_I_gatase-like"/>
</dbReference>
<dbReference type="SUPFAM" id="SSF46689">
    <property type="entry name" value="Homeodomain-like"/>
    <property type="match status" value="2"/>
</dbReference>
<dbReference type="KEGG" id="lacs:H4075_10800"/>
<evidence type="ECO:0000313" key="4">
    <source>
        <dbReference type="EMBL" id="QNA46630.1"/>
    </source>
</evidence>
<dbReference type="InterPro" id="IPR052158">
    <property type="entry name" value="INH-QAR"/>
</dbReference>
<protein>
    <submittedName>
        <fullName evidence="4">Helix-turn-helix domain-containing protein</fullName>
    </submittedName>
</protein>
<evidence type="ECO:0000259" key="3">
    <source>
        <dbReference type="PROSITE" id="PS01124"/>
    </source>
</evidence>